<name>A0A5C6XBC6_9DELT</name>
<keyword evidence="3" id="KW-1185">Reference proteome</keyword>
<feature type="transmembrane region" description="Helical" evidence="1">
    <location>
        <begin position="373"/>
        <end position="392"/>
    </location>
</feature>
<proteinExistence type="predicted"/>
<feature type="transmembrane region" description="Helical" evidence="1">
    <location>
        <begin position="12"/>
        <end position="34"/>
    </location>
</feature>
<sequence>MSQEPKQEWRRGALRLSVVGAVVGGAGLVASLWFGAAPGMLVMLAALGSFAGLVGLGPLSGAIATRDVQLGASLLAVAVILGSLLTLGAGAPGPLSTLGAMWTVQGAAWLASLAMLFVAAAAAGRAPQAVGALSAALGLGVLGVWAERARESAVSFAWPLAAGEEPLLWGLPSVRQAADLKVPVVMGAESAAGLVATAVVVAGIAALASSGLIDAKHRLRALAGKLWAGAAMLFAVAVGMVLGTPAPPAERLVDAGLKARAAEWLSGRQLPPGLSEQGEFLVELASSPAVHLARMGAEVVALLIAALLCAWVSWRGGRGGDDRGSEVQAPGEQAEALSRGLVGRAVALMMLGWAWGLLVTWESSGAFGVFTRAEWVGFGVPLVVLGLQQAMYEQGTLGALARRITPVVALAFVSLALLWVWSHGAAPGVGARLF</sequence>
<feature type="transmembrane region" description="Helical" evidence="1">
    <location>
        <begin position="102"/>
        <end position="122"/>
    </location>
</feature>
<feature type="transmembrane region" description="Helical" evidence="1">
    <location>
        <begin position="225"/>
        <end position="243"/>
    </location>
</feature>
<dbReference type="AlphaFoldDB" id="A0A5C6XBC6"/>
<organism evidence="2 3">
    <name type="scientific">Lujinxingia vulgaris</name>
    <dbReference type="NCBI Taxonomy" id="2600176"/>
    <lineage>
        <taxon>Bacteria</taxon>
        <taxon>Deltaproteobacteria</taxon>
        <taxon>Bradymonadales</taxon>
        <taxon>Lujinxingiaceae</taxon>
        <taxon>Lujinxingia</taxon>
    </lineage>
</organism>
<evidence type="ECO:0000256" key="1">
    <source>
        <dbReference type="SAM" id="Phobius"/>
    </source>
</evidence>
<keyword evidence="1" id="KW-0812">Transmembrane</keyword>
<dbReference type="RefSeq" id="WP_146979648.1">
    <property type="nucleotide sequence ID" value="NZ_VOSM01000001.1"/>
</dbReference>
<dbReference type="Proteomes" id="UP000321412">
    <property type="component" value="Unassembled WGS sequence"/>
</dbReference>
<feature type="transmembrane region" description="Helical" evidence="1">
    <location>
        <begin position="341"/>
        <end position="361"/>
    </location>
</feature>
<reference evidence="2 3" key="1">
    <citation type="submission" date="2019-08" db="EMBL/GenBank/DDBJ databases">
        <title>Bradymonadales sp. TMQ4.</title>
        <authorList>
            <person name="Liang Q."/>
        </authorList>
    </citation>
    <scope>NUCLEOTIDE SEQUENCE [LARGE SCALE GENOMIC DNA]</scope>
    <source>
        <strain evidence="2 3">TMQ4</strain>
    </source>
</reference>
<comment type="caution">
    <text evidence="2">The sequence shown here is derived from an EMBL/GenBank/DDBJ whole genome shotgun (WGS) entry which is preliminary data.</text>
</comment>
<gene>
    <name evidence="2" type="ORF">FRC98_02110</name>
</gene>
<keyword evidence="1" id="KW-0472">Membrane</keyword>
<evidence type="ECO:0000313" key="2">
    <source>
        <dbReference type="EMBL" id="TXD39216.1"/>
    </source>
</evidence>
<dbReference type="EMBL" id="VOSM01000001">
    <property type="protein sequence ID" value="TXD39216.1"/>
    <property type="molecule type" value="Genomic_DNA"/>
</dbReference>
<feature type="transmembrane region" description="Helical" evidence="1">
    <location>
        <begin position="292"/>
        <end position="314"/>
    </location>
</feature>
<feature type="transmembrane region" description="Helical" evidence="1">
    <location>
        <begin position="129"/>
        <end position="146"/>
    </location>
</feature>
<feature type="transmembrane region" description="Helical" evidence="1">
    <location>
        <begin position="404"/>
        <end position="422"/>
    </location>
</feature>
<evidence type="ECO:0000313" key="3">
    <source>
        <dbReference type="Proteomes" id="UP000321412"/>
    </source>
</evidence>
<feature type="transmembrane region" description="Helical" evidence="1">
    <location>
        <begin position="70"/>
        <end position="90"/>
    </location>
</feature>
<dbReference type="OrthoDB" id="5516728at2"/>
<accession>A0A5C6XBC6</accession>
<feature type="transmembrane region" description="Helical" evidence="1">
    <location>
        <begin position="191"/>
        <end position="213"/>
    </location>
</feature>
<feature type="transmembrane region" description="Helical" evidence="1">
    <location>
        <begin position="40"/>
        <end position="63"/>
    </location>
</feature>
<keyword evidence="1" id="KW-1133">Transmembrane helix</keyword>
<protein>
    <submittedName>
        <fullName evidence="2">Uncharacterized protein</fullName>
    </submittedName>
</protein>